<sequence>MTFSSKLCFSVFFSKVRRWKSTMRYLCLWPPPMPAVHSLPVWSLPPVFLLANWSDGVLGSLFPKSAVLRQGNPCEKSAPLHRRGAQLCVNRMTVADHRPQGSVAPSRRGEAASQGAA</sequence>
<reference evidence="2" key="1">
    <citation type="submission" date="2014-11" db="EMBL/GenBank/DDBJ databases">
        <authorList>
            <person name="Amaro Gonzalez C."/>
        </authorList>
    </citation>
    <scope>NUCLEOTIDE SEQUENCE</scope>
</reference>
<accession>A0A0E9P6E6</accession>
<organism evidence="2">
    <name type="scientific">Anguilla anguilla</name>
    <name type="common">European freshwater eel</name>
    <name type="synonym">Muraena anguilla</name>
    <dbReference type="NCBI Taxonomy" id="7936"/>
    <lineage>
        <taxon>Eukaryota</taxon>
        <taxon>Metazoa</taxon>
        <taxon>Chordata</taxon>
        <taxon>Craniata</taxon>
        <taxon>Vertebrata</taxon>
        <taxon>Euteleostomi</taxon>
        <taxon>Actinopterygii</taxon>
        <taxon>Neopterygii</taxon>
        <taxon>Teleostei</taxon>
        <taxon>Anguilliformes</taxon>
        <taxon>Anguillidae</taxon>
        <taxon>Anguilla</taxon>
    </lineage>
</organism>
<evidence type="ECO:0000313" key="2">
    <source>
        <dbReference type="EMBL" id="JAG99659.1"/>
    </source>
</evidence>
<feature type="region of interest" description="Disordered" evidence="1">
    <location>
        <begin position="96"/>
        <end position="117"/>
    </location>
</feature>
<protein>
    <submittedName>
        <fullName evidence="2">Uncharacterized protein</fullName>
    </submittedName>
</protein>
<evidence type="ECO:0000256" key="1">
    <source>
        <dbReference type="SAM" id="MobiDB-lite"/>
    </source>
</evidence>
<dbReference type="EMBL" id="GBXM01108917">
    <property type="protein sequence ID" value="JAG99659.1"/>
    <property type="molecule type" value="Transcribed_RNA"/>
</dbReference>
<reference evidence="2" key="2">
    <citation type="journal article" date="2015" name="Fish Shellfish Immunol.">
        <title>Early steps in the European eel (Anguilla anguilla)-Vibrio vulnificus interaction in the gills: Role of the RtxA13 toxin.</title>
        <authorList>
            <person name="Callol A."/>
            <person name="Pajuelo D."/>
            <person name="Ebbesson L."/>
            <person name="Teles M."/>
            <person name="MacKenzie S."/>
            <person name="Amaro C."/>
        </authorList>
    </citation>
    <scope>NUCLEOTIDE SEQUENCE</scope>
</reference>
<dbReference type="AlphaFoldDB" id="A0A0E9P6E6"/>
<name>A0A0E9P6E6_ANGAN</name>
<proteinExistence type="predicted"/>